<gene>
    <name evidence="1" type="ORF">GCM10009827_072600</name>
</gene>
<dbReference type="Proteomes" id="UP001501470">
    <property type="component" value="Unassembled WGS sequence"/>
</dbReference>
<organism evidence="1 2">
    <name type="scientific">Dactylosporangium maewongense</name>
    <dbReference type="NCBI Taxonomy" id="634393"/>
    <lineage>
        <taxon>Bacteria</taxon>
        <taxon>Bacillati</taxon>
        <taxon>Actinomycetota</taxon>
        <taxon>Actinomycetes</taxon>
        <taxon>Micromonosporales</taxon>
        <taxon>Micromonosporaceae</taxon>
        <taxon>Dactylosporangium</taxon>
    </lineage>
</organism>
<proteinExistence type="predicted"/>
<reference evidence="2" key="1">
    <citation type="journal article" date="2019" name="Int. J. Syst. Evol. Microbiol.">
        <title>The Global Catalogue of Microorganisms (GCM) 10K type strain sequencing project: providing services to taxonomists for standard genome sequencing and annotation.</title>
        <authorList>
            <consortium name="The Broad Institute Genomics Platform"/>
            <consortium name="The Broad Institute Genome Sequencing Center for Infectious Disease"/>
            <person name="Wu L."/>
            <person name="Ma J."/>
        </authorList>
    </citation>
    <scope>NUCLEOTIDE SEQUENCE [LARGE SCALE GENOMIC DNA]</scope>
    <source>
        <strain evidence="2">JCM 15933</strain>
    </source>
</reference>
<comment type="caution">
    <text evidence="1">The sequence shown here is derived from an EMBL/GenBank/DDBJ whole genome shotgun (WGS) entry which is preliminary data.</text>
</comment>
<accession>A0ABP4MHK0</accession>
<name>A0ABP4MHK0_9ACTN</name>
<sequence>MRQVTPPSSEASQCPATRSGVTVYSVAVSESVCVTAAVRIEHSRLRAYLNAPVEPASAWSPAEWAGVTGGQEDRDELPAAIAECDSWLDGDHADVLLDLVQDGLLLRYDEATAALVVEFESRADFRLPTLLWACTVLRGMAACMADGDRGVVTVTTDWRDDSVMMELTPGGSRFLAPGARAEARSWEIDVQAEAEDADPDEIINRLID</sequence>
<evidence type="ECO:0000313" key="1">
    <source>
        <dbReference type="EMBL" id="GAA1542484.1"/>
    </source>
</evidence>
<protein>
    <submittedName>
        <fullName evidence="1">Uncharacterized protein</fullName>
    </submittedName>
</protein>
<keyword evidence="2" id="KW-1185">Reference proteome</keyword>
<dbReference type="EMBL" id="BAAAQD010000016">
    <property type="protein sequence ID" value="GAA1542484.1"/>
    <property type="molecule type" value="Genomic_DNA"/>
</dbReference>
<evidence type="ECO:0000313" key="2">
    <source>
        <dbReference type="Proteomes" id="UP001501470"/>
    </source>
</evidence>